<dbReference type="Gene3D" id="3.40.630.30">
    <property type="match status" value="1"/>
</dbReference>
<dbReference type="GO" id="GO:0016740">
    <property type="term" value="F:transferase activity"/>
    <property type="evidence" value="ECO:0007669"/>
    <property type="project" value="UniProtKB-KW"/>
</dbReference>
<protein>
    <submittedName>
        <fullName evidence="1">Acetyltransferase, gnat family</fullName>
    </submittedName>
</protein>
<sequence>MGGATHRPASGSIGLARLQPTVVPPHAVRDHAELGSTELTLDVYSRNVRAIHFYRREEFRIQSEDLDGSTSEREYAMRRVRRSGFPAMTLRHPDLPE</sequence>
<dbReference type="eggNOG" id="COG0456">
    <property type="taxonomic scope" value="Bacteria"/>
</dbReference>
<name>A0A087D3R8_BIFRU</name>
<reference evidence="1 2" key="1">
    <citation type="submission" date="2014-03" db="EMBL/GenBank/DDBJ databases">
        <title>Genomics of Bifidobacteria.</title>
        <authorList>
            <person name="Ventura M."/>
            <person name="Milani C."/>
            <person name="Lugli G.A."/>
        </authorList>
    </citation>
    <scope>NUCLEOTIDE SEQUENCE [LARGE SCALE GENOMIC DNA]</scope>
    <source>
        <strain evidence="1 2">LMG 21811</strain>
    </source>
</reference>
<evidence type="ECO:0000313" key="1">
    <source>
        <dbReference type="EMBL" id="KFI90168.1"/>
    </source>
</evidence>
<keyword evidence="1" id="KW-0808">Transferase</keyword>
<dbReference type="AlphaFoldDB" id="A0A087D3R8"/>
<dbReference type="EMBL" id="JGZL01000005">
    <property type="protein sequence ID" value="KFI90168.1"/>
    <property type="molecule type" value="Genomic_DNA"/>
</dbReference>
<dbReference type="STRING" id="78346.BRUM_1917"/>
<dbReference type="Proteomes" id="UP000029078">
    <property type="component" value="Unassembled WGS sequence"/>
</dbReference>
<keyword evidence="2" id="KW-1185">Reference proteome</keyword>
<accession>A0A087D3R8</accession>
<dbReference type="SUPFAM" id="SSF55729">
    <property type="entry name" value="Acyl-CoA N-acyltransferases (Nat)"/>
    <property type="match status" value="1"/>
</dbReference>
<organism evidence="1 2">
    <name type="scientific">Bifidobacterium ruminantium</name>
    <dbReference type="NCBI Taxonomy" id="78346"/>
    <lineage>
        <taxon>Bacteria</taxon>
        <taxon>Bacillati</taxon>
        <taxon>Actinomycetota</taxon>
        <taxon>Actinomycetes</taxon>
        <taxon>Bifidobacteriales</taxon>
        <taxon>Bifidobacteriaceae</taxon>
        <taxon>Bifidobacterium</taxon>
    </lineage>
</organism>
<gene>
    <name evidence="1" type="ORF">BRUM_1917</name>
</gene>
<proteinExistence type="predicted"/>
<dbReference type="InterPro" id="IPR016181">
    <property type="entry name" value="Acyl_CoA_acyltransferase"/>
</dbReference>
<comment type="caution">
    <text evidence="1">The sequence shown here is derived from an EMBL/GenBank/DDBJ whole genome shotgun (WGS) entry which is preliminary data.</text>
</comment>
<evidence type="ECO:0000313" key="2">
    <source>
        <dbReference type="Proteomes" id="UP000029078"/>
    </source>
</evidence>